<protein>
    <submittedName>
        <fullName evidence="6">Iron-sulfur cluster repair di-iron protein</fullName>
    </submittedName>
</protein>
<dbReference type="InterPro" id="IPR012312">
    <property type="entry name" value="Hemerythrin-like"/>
</dbReference>
<dbReference type="OrthoDB" id="9797132at2"/>
<keyword evidence="7" id="KW-1185">Reference proteome</keyword>
<dbReference type="RefSeq" id="WP_149775933.1">
    <property type="nucleotide sequence ID" value="NZ_FQVK01000012.1"/>
</dbReference>
<dbReference type="GO" id="GO:0005737">
    <property type="term" value="C:cytoplasm"/>
    <property type="evidence" value="ECO:0007669"/>
    <property type="project" value="UniProtKB-SubCell"/>
</dbReference>
<dbReference type="AlphaFoldDB" id="A0A1M4XKL7"/>
<proteinExistence type="predicted"/>
<evidence type="ECO:0000256" key="1">
    <source>
        <dbReference type="ARBA" id="ARBA00004496"/>
    </source>
</evidence>
<reference evidence="6 7" key="1">
    <citation type="submission" date="2016-11" db="EMBL/GenBank/DDBJ databases">
        <authorList>
            <person name="Varghese N."/>
            <person name="Submissions S."/>
        </authorList>
    </citation>
    <scope>NUCLEOTIDE SEQUENCE [LARGE SCALE GENOMIC DNA]</scope>
    <source>
        <strain evidence="6 7">DSM 29341</strain>
    </source>
</reference>
<comment type="subcellular location">
    <subcellularLocation>
        <location evidence="1">Cytoplasm</location>
    </subcellularLocation>
</comment>
<dbReference type="Proteomes" id="UP000325134">
    <property type="component" value="Unassembled WGS sequence"/>
</dbReference>
<dbReference type="PANTHER" id="PTHR36438">
    <property type="entry name" value="IRON-SULFUR CLUSTER REPAIR PROTEIN YTFE"/>
    <property type="match status" value="1"/>
</dbReference>
<gene>
    <name evidence="6" type="ORF">SAMN05444279_11234</name>
</gene>
<dbReference type="EMBL" id="FQVK01000012">
    <property type="protein sequence ID" value="SHE94029.1"/>
    <property type="molecule type" value="Genomic_DNA"/>
</dbReference>
<feature type="domain" description="Hemerythrin-like" evidence="5">
    <location>
        <begin position="24"/>
        <end position="153"/>
    </location>
</feature>
<name>A0A1M4XKL7_9RHOB</name>
<sequence length="167" mass="18579">MLVPDAQTPTLVLMSHIRDRVLHAHRRQLPRLVSLAQKVEARHADDIAAPHGLTAALEAISQALDAHIDHEEAVVFPALSRGQAGRVQEALAGLRDDHAEHEAALNRIAAMTHGFRLPRSACPSWRRLYAGLGRLAEDLDEHRYLENELLFPRFETPVRPGPADPTR</sequence>
<dbReference type="Pfam" id="PF01814">
    <property type="entry name" value="Hemerythrin"/>
    <property type="match status" value="1"/>
</dbReference>
<accession>A0A1M4XKL7</accession>
<evidence type="ECO:0000256" key="2">
    <source>
        <dbReference type="ARBA" id="ARBA00022490"/>
    </source>
</evidence>
<dbReference type="InterPro" id="IPR019903">
    <property type="entry name" value="RIC_family"/>
</dbReference>
<keyword evidence="2" id="KW-0963">Cytoplasm</keyword>
<evidence type="ECO:0000256" key="4">
    <source>
        <dbReference type="ARBA" id="ARBA00023004"/>
    </source>
</evidence>
<dbReference type="Gene3D" id="1.20.120.520">
    <property type="entry name" value="nmb1532 protein domain like"/>
    <property type="match status" value="1"/>
</dbReference>
<keyword evidence="4" id="KW-0408">Iron</keyword>
<evidence type="ECO:0000313" key="7">
    <source>
        <dbReference type="Proteomes" id="UP000325134"/>
    </source>
</evidence>
<evidence type="ECO:0000313" key="6">
    <source>
        <dbReference type="EMBL" id="SHE94029.1"/>
    </source>
</evidence>
<evidence type="ECO:0000256" key="3">
    <source>
        <dbReference type="ARBA" id="ARBA00022723"/>
    </source>
</evidence>
<keyword evidence="3" id="KW-0479">Metal-binding</keyword>
<dbReference type="PANTHER" id="PTHR36438:SF1">
    <property type="entry name" value="IRON-SULFUR CLUSTER REPAIR PROTEIN YTFE"/>
    <property type="match status" value="1"/>
</dbReference>
<organism evidence="6 7">
    <name type="scientific">Ruegeria intermedia</name>
    <dbReference type="NCBI Taxonomy" id="996115"/>
    <lineage>
        <taxon>Bacteria</taxon>
        <taxon>Pseudomonadati</taxon>
        <taxon>Pseudomonadota</taxon>
        <taxon>Alphaproteobacteria</taxon>
        <taxon>Rhodobacterales</taxon>
        <taxon>Roseobacteraceae</taxon>
        <taxon>Ruegeria</taxon>
    </lineage>
</organism>
<dbReference type="GO" id="GO:0046872">
    <property type="term" value="F:metal ion binding"/>
    <property type="evidence" value="ECO:0007669"/>
    <property type="project" value="UniProtKB-KW"/>
</dbReference>
<evidence type="ECO:0000259" key="5">
    <source>
        <dbReference type="Pfam" id="PF01814"/>
    </source>
</evidence>